<reference evidence="3" key="2">
    <citation type="submission" date="2012-03" db="EMBL/GenBank/DDBJ databases">
        <title>Genome sequence of the fruiting myxobacterium Corallococcus coralloides DSM 2259.</title>
        <authorList>
            <person name="Huntley S."/>
            <person name="Zhang Y."/>
            <person name="Treuner-Lange A."/>
            <person name="Sensen C.W."/>
            <person name="Sogaard-Andersen L."/>
        </authorList>
    </citation>
    <scope>NUCLEOTIDE SEQUENCE [LARGE SCALE GENOMIC DNA]</scope>
    <source>
        <strain evidence="3">ATCC 25202 / DSM 2259 / NBRC 100086 / M2</strain>
    </source>
</reference>
<dbReference type="Proteomes" id="UP000007587">
    <property type="component" value="Chromosome"/>
</dbReference>
<evidence type="ECO:0000313" key="3">
    <source>
        <dbReference type="Proteomes" id="UP000007587"/>
    </source>
</evidence>
<dbReference type="STRING" id="1144275.COCOR_01858"/>
<reference evidence="2 3" key="1">
    <citation type="journal article" date="2012" name="J. Bacteriol.">
        <title>Complete Genome Sequence of the Fruiting Myxobacterium Corallococcus coralloides DSM 2259.</title>
        <authorList>
            <person name="Huntley S."/>
            <person name="Zhang Y."/>
            <person name="Treuner-Lange A."/>
            <person name="Kneip S."/>
            <person name="Sensen C.W."/>
            <person name="Sogaard-Andersen L."/>
        </authorList>
    </citation>
    <scope>NUCLEOTIDE SEQUENCE [LARGE SCALE GENOMIC DNA]</scope>
    <source>
        <strain evidence="3">ATCC 25202 / DSM 2259 / NBRC 100086 / M2</strain>
    </source>
</reference>
<evidence type="ECO:0000256" key="1">
    <source>
        <dbReference type="SAM" id="MobiDB-lite"/>
    </source>
</evidence>
<accession>H8MEW9</accession>
<protein>
    <submittedName>
        <fullName evidence="2">Uncharacterized protein</fullName>
    </submittedName>
</protein>
<feature type="region of interest" description="Disordered" evidence="1">
    <location>
        <begin position="1"/>
        <end position="50"/>
    </location>
</feature>
<evidence type="ECO:0000313" key="2">
    <source>
        <dbReference type="EMBL" id="AFE04337.1"/>
    </source>
</evidence>
<keyword evidence="3" id="KW-1185">Reference proteome</keyword>
<proteinExistence type="predicted"/>
<dbReference type="InParanoid" id="H8MEW9"/>
<gene>
    <name evidence="2" type="ordered locus">COCOR_01858</name>
</gene>
<dbReference type="KEGG" id="ccx:COCOR_01858"/>
<feature type="compositionally biased region" description="Basic and acidic residues" evidence="1">
    <location>
        <begin position="40"/>
        <end position="50"/>
    </location>
</feature>
<sequence length="50" mass="5362">MVMTRSSKSKQLQAQLKALDSVLPASEVSDPGSPMPPKINEGDDRFGGYP</sequence>
<organism evidence="2 3">
    <name type="scientific">Corallococcus coralloides (strain ATCC 25202 / DSM 2259 / NBRC 100086 / M2)</name>
    <name type="common">Myxococcus coralloides</name>
    <dbReference type="NCBI Taxonomy" id="1144275"/>
    <lineage>
        <taxon>Bacteria</taxon>
        <taxon>Pseudomonadati</taxon>
        <taxon>Myxococcota</taxon>
        <taxon>Myxococcia</taxon>
        <taxon>Myxococcales</taxon>
        <taxon>Cystobacterineae</taxon>
        <taxon>Myxococcaceae</taxon>
        <taxon>Corallococcus</taxon>
    </lineage>
</organism>
<dbReference type="EMBL" id="CP003389">
    <property type="protein sequence ID" value="AFE04337.1"/>
    <property type="molecule type" value="Genomic_DNA"/>
</dbReference>
<name>H8MEW9_CORCM</name>
<feature type="compositionally biased region" description="Polar residues" evidence="1">
    <location>
        <begin position="1"/>
        <end position="14"/>
    </location>
</feature>
<dbReference type="HOGENOM" id="CLU_3155188_0_0_7"/>
<dbReference type="AlphaFoldDB" id="H8MEW9"/>